<proteinExistence type="predicted"/>
<name>X1VEA9_9ZZZZ</name>
<accession>X1VEA9</accession>
<feature type="non-terminal residue" evidence="2">
    <location>
        <position position="1"/>
    </location>
</feature>
<dbReference type="EMBL" id="BARW01026254">
    <property type="protein sequence ID" value="GAJ16042.1"/>
    <property type="molecule type" value="Genomic_DNA"/>
</dbReference>
<feature type="non-terminal residue" evidence="2">
    <location>
        <position position="259"/>
    </location>
</feature>
<sequence length="259" mass="28701">RRKTPDLGDIESTVIKNDNMELTVKLTTPVESKLGEFWRARYYFGVSVWEFDTSVVRCNGDILVLNHSDDMRFISRRRFLRVQVNKPAFIARFPFSRTLPPNSVSSNKGRAVKQGSANASDSSWGPPEFIPATVTELGGPGLRIEAPLELKAGDRVLVIVNLSETIDARYSIPDTRRESRNDPPTAGFDRNPALLGQESRIIEDIGEVRHTKAIQDGFSIAVELTGLSDSNVSELIRATNAASIRTDGNRQDTPDSVET</sequence>
<evidence type="ECO:0008006" key="3">
    <source>
        <dbReference type="Google" id="ProtNLM"/>
    </source>
</evidence>
<dbReference type="AlphaFoldDB" id="X1VEA9"/>
<organism evidence="2">
    <name type="scientific">marine sediment metagenome</name>
    <dbReference type="NCBI Taxonomy" id="412755"/>
    <lineage>
        <taxon>unclassified sequences</taxon>
        <taxon>metagenomes</taxon>
        <taxon>ecological metagenomes</taxon>
    </lineage>
</organism>
<feature type="region of interest" description="Disordered" evidence="1">
    <location>
        <begin position="102"/>
        <end position="125"/>
    </location>
</feature>
<comment type="caution">
    <text evidence="2">The sequence shown here is derived from an EMBL/GenBank/DDBJ whole genome shotgun (WGS) entry which is preliminary data.</text>
</comment>
<protein>
    <recommendedName>
        <fullName evidence="3">PilZ domain-containing protein</fullName>
    </recommendedName>
</protein>
<evidence type="ECO:0000256" key="1">
    <source>
        <dbReference type="SAM" id="MobiDB-lite"/>
    </source>
</evidence>
<evidence type="ECO:0000313" key="2">
    <source>
        <dbReference type="EMBL" id="GAJ16042.1"/>
    </source>
</evidence>
<reference evidence="2" key="1">
    <citation type="journal article" date="2014" name="Front. Microbiol.">
        <title>High frequency of phylogenetically diverse reductive dehalogenase-homologous genes in deep subseafloor sedimentary metagenomes.</title>
        <authorList>
            <person name="Kawai M."/>
            <person name="Futagami T."/>
            <person name="Toyoda A."/>
            <person name="Takaki Y."/>
            <person name="Nishi S."/>
            <person name="Hori S."/>
            <person name="Arai W."/>
            <person name="Tsubouchi T."/>
            <person name="Morono Y."/>
            <person name="Uchiyama I."/>
            <person name="Ito T."/>
            <person name="Fujiyama A."/>
            <person name="Inagaki F."/>
            <person name="Takami H."/>
        </authorList>
    </citation>
    <scope>NUCLEOTIDE SEQUENCE</scope>
    <source>
        <strain evidence="2">Expedition CK06-06</strain>
    </source>
</reference>
<gene>
    <name evidence="2" type="ORF">S12H4_42852</name>
</gene>